<protein>
    <submittedName>
        <fullName evidence="2">Uncharacterized protein</fullName>
    </submittedName>
</protein>
<reference evidence="2 3" key="1">
    <citation type="submission" date="2017-03" db="EMBL/GenBank/DDBJ databases">
        <authorList>
            <person name="Afonso C.L."/>
            <person name="Miller P.J."/>
            <person name="Scott M.A."/>
            <person name="Spackman E."/>
            <person name="Goraichik I."/>
            <person name="Dimitrov K.M."/>
            <person name="Suarez D.L."/>
            <person name="Swayne D.E."/>
        </authorList>
    </citation>
    <scope>NUCLEOTIDE SEQUENCE [LARGE SCALE GENOMIC DNA]</scope>
    <source>
        <strain evidence="2 3">CECT 8110</strain>
    </source>
</reference>
<dbReference type="GO" id="GO:0043565">
    <property type="term" value="F:sequence-specific DNA binding"/>
    <property type="evidence" value="ECO:0007669"/>
    <property type="project" value="InterPro"/>
</dbReference>
<dbReference type="OrthoDB" id="9803878at2"/>
<dbReference type="EMBL" id="FWFU01000003">
    <property type="protein sequence ID" value="SLN43147.1"/>
    <property type="molecule type" value="Genomic_DNA"/>
</dbReference>
<evidence type="ECO:0000313" key="2">
    <source>
        <dbReference type="EMBL" id="SLN43147.1"/>
    </source>
</evidence>
<accession>A0A1X6Z833</accession>
<dbReference type="SUPFAM" id="SSF48295">
    <property type="entry name" value="TrpR-like"/>
    <property type="match status" value="1"/>
</dbReference>
<evidence type="ECO:0000313" key="3">
    <source>
        <dbReference type="Proteomes" id="UP000193207"/>
    </source>
</evidence>
<dbReference type="InterPro" id="IPR010921">
    <property type="entry name" value="Trp_repressor/repl_initiator"/>
</dbReference>
<dbReference type="AlphaFoldDB" id="A0A1X6Z833"/>
<dbReference type="Proteomes" id="UP000193207">
    <property type="component" value="Unassembled WGS sequence"/>
</dbReference>
<feature type="region of interest" description="Disordered" evidence="1">
    <location>
        <begin position="46"/>
        <end position="81"/>
    </location>
</feature>
<name>A0A1X6Z833_9RHOB</name>
<proteinExistence type="predicted"/>
<organism evidence="2 3">
    <name type="scientific">Roseovarius halotolerans</name>
    <dbReference type="NCBI Taxonomy" id="505353"/>
    <lineage>
        <taxon>Bacteria</taxon>
        <taxon>Pseudomonadati</taxon>
        <taxon>Pseudomonadota</taxon>
        <taxon>Alphaproteobacteria</taxon>
        <taxon>Rhodobacterales</taxon>
        <taxon>Roseobacteraceae</taxon>
        <taxon>Roseovarius</taxon>
    </lineage>
</organism>
<keyword evidence="3" id="KW-1185">Reference proteome</keyword>
<gene>
    <name evidence="2" type="ORF">ROH8110_02221</name>
</gene>
<dbReference type="Pfam" id="PF13384">
    <property type="entry name" value="HTH_23"/>
    <property type="match status" value="1"/>
</dbReference>
<sequence length="251" mass="28716">MVDLDAFRRRLRIAQVKRRDVRVLRHKLLEKGLVRRQLALELGAALRRGSRMPTHPDRPRRPRACRRPEPQAQRRRSPAQTLLDIPLRPRTRRLLGIPGDSGFHRNALNWVTRKRGEFCFIFGRPFGKDLIRCCQTALNSSQQGQDSASEKLEIIRTVEASYLPTPQALAVLGIPRMTKYRWYDRWSEGGLDALEDPALHPVLTTGQLVATRVALRLRCKAPVSRLSRTISLANLIETQRSRPISVCVLPC</sequence>
<evidence type="ECO:0000256" key="1">
    <source>
        <dbReference type="SAM" id="MobiDB-lite"/>
    </source>
</evidence>